<evidence type="ECO:0000313" key="9">
    <source>
        <dbReference type="EMBL" id="KAI5626689.1"/>
    </source>
</evidence>
<proteinExistence type="inferred from homology"/>
<evidence type="ECO:0000256" key="7">
    <source>
        <dbReference type="SAM" id="MobiDB-lite"/>
    </source>
</evidence>
<dbReference type="GO" id="GO:0008622">
    <property type="term" value="C:epsilon DNA polymerase complex"/>
    <property type="evidence" value="ECO:0007669"/>
    <property type="project" value="InterPro"/>
</dbReference>
<dbReference type="GO" id="GO:0042276">
    <property type="term" value="P:error-prone translesion synthesis"/>
    <property type="evidence" value="ECO:0007669"/>
    <property type="project" value="TreeGrafter"/>
</dbReference>
<dbReference type="Proteomes" id="UP001205998">
    <property type="component" value="Unassembled WGS sequence"/>
</dbReference>
<evidence type="ECO:0000256" key="1">
    <source>
        <dbReference type="ARBA" id="ARBA00004123"/>
    </source>
</evidence>
<dbReference type="PANTHER" id="PTHR12708:SF0">
    <property type="entry name" value="DNA POLYMERASE EPSILON SUBUNIT 2"/>
    <property type="match status" value="1"/>
</dbReference>
<dbReference type="GO" id="GO:0003677">
    <property type="term" value="F:DNA binding"/>
    <property type="evidence" value="ECO:0007669"/>
    <property type="project" value="UniProtKB-KW"/>
</dbReference>
<accession>A0AAD5B0Z4</accession>
<comment type="subcellular location">
    <subcellularLocation>
        <location evidence="1">Nucleus</location>
    </subcellularLocation>
</comment>
<sequence length="210" mass="24202">MPPTCFIFCGNFSSAPDRKNQIKSLKESLKALADLICEHPNIHSRPPLAEHITEDFRQRVPFSVFTTNPCRIQYRSQEIVVIRKDLVNKLLETTKYQPLHHPNTLYWAYDYALRLYPVPDVVIFADKYDPFSISNSDCLCINPTITDNSPMKRSVSSLGHGRLGRGPWADDYAMERVMPEEGPRHGHRRRDRSHRASERSLSRYTDADTG</sequence>
<reference evidence="9" key="1">
    <citation type="submission" date="2018-07" db="EMBL/GenBank/DDBJ databases">
        <title>Comparative genomics of catfishes provides insights into carnivory and benthic adaptation.</title>
        <authorList>
            <person name="Zhang Y."/>
            <person name="Wang D."/>
            <person name="Peng Z."/>
            <person name="Zheng S."/>
            <person name="Shao F."/>
            <person name="Tao W."/>
        </authorList>
    </citation>
    <scope>NUCLEOTIDE SEQUENCE</scope>
    <source>
        <strain evidence="9">Chongqing</strain>
    </source>
</reference>
<dbReference type="Pfam" id="PF04042">
    <property type="entry name" value="DNA_pol_E_B"/>
    <property type="match status" value="1"/>
</dbReference>
<gene>
    <name evidence="9" type="ORF">C0J50_13978</name>
</gene>
<keyword evidence="4" id="KW-0238">DNA-binding</keyword>
<evidence type="ECO:0000256" key="6">
    <source>
        <dbReference type="ARBA" id="ARBA00032930"/>
    </source>
</evidence>
<keyword evidence="5" id="KW-0539">Nucleus</keyword>
<keyword evidence="3" id="KW-0235">DNA replication</keyword>
<name>A0AAD5B0Z4_SILAS</name>
<evidence type="ECO:0000256" key="5">
    <source>
        <dbReference type="ARBA" id="ARBA00023242"/>
    </source>
</evidence>
<feature type="region of interest" description="Disordered" evidence="7">
    <location>
        <begin position="178"/>
        <end position="210"/>
    </location>
</feature>
<dbReference type="AlphaFoldDB" id="A0AAD5B0Z4"/>
<comment type="similarity">
    <text evidence="2">Belongs to the DNA polymerase epsilon subunit B family.</text>
</comment>
<dbReference type="PANTHER" id="PTHR12708">
    <property type="entry name" value="DNA POLYMERASE EPSILON SUBUNIT B"/>
    <property type="match status" value="1"/>
</dbReference>
<dbReference type="EMBL" id="MU551531">
    <property type="protein sequence ID" value="KAI5626689.1"/>
    <property type="molecule type" value="Genomic_DNA"/>
</dbReference>
<evidence type="ECO:0000259" key="8">
    <source>
        <dbReference type="Pfam" id="PF04042"/>
    </source>
</evidence>
<evidence type="ECO:0000256" key="3">
    <source>
        <dbReference type="ARBA" id="ARBA00022705"/>
    </source>
</evidence>
<dbReference type="InterPro" id="IPR007185">
    <property type="entry name" value="DNA_pol_a/d/e_bsu"/>
</dbReference>
<comment type="caution">
    <text evidence="9">The sequence shown here is derived from an EMBL/GenBank/DDBJ whole genome shotgun (WGS) entry which is preliminary data.</text>
</comment>
<evidence type="ECO:0000256" key="2">
    <source>
        <dbReference type="ARBA" id="ARBA00009560"/>
    </source>
</evidence>
<dbReference type="GO" id="GO:0006261">
    <property type="term" value="P:DNA-templated DNA replication"/>
    <property type="evidence" value="ECO:0007669"/>
    <property type="project" value="InterPro"/>
</dbReference>
<organism evidence="9 10">
    <name type="scientific">Silurus asotus</name>
    <name type="common">Amur catfish</name>
    <name type="synonym">Parasilurus asotus</name>
    <dbReference type="NCBI Taxonomy" id="30991"/>
    <lineage>
        <taxon>Eukaryota</taxon>
        <taxon>Metazoa</taxon>
        <taxon>Chordata</taxon>
        <taxon>Craniata</taxon>
        <taxon>Vertebrata</taxon>
        <taxon>Euteleostomi</taxon>
        <taxon>Actinopterygii</taxon>
        <taxon>Neopterygii</taxon>
        <taxon>Teleostei</taxon>
        <taxon>Ostariophysi</taxon>
        <taxon>Siluriformes</taxon>
        <taxon>Siluridae</taxon>
        <taxon>Silurus</taxon>
    </lineage>
</organism>
<keyword evidence="10" id="KW-1185">Reference proteome</keyword>
<protein>
    <recommendedName>
        <fullName evidence="6">DNA polymerase II subunit 2</fullName>
    </recommendedName>
</protein>
<evidence type="ECO:0000256" key="4">
    <source>
        <dbReference type="ARBA" id="ARBA00023125"/>
    </source>
</evidence>
<evidence type="ECO:0000313" key="10">
    <source>
        <dbReference type="Proteomes" id="UP001205998"/>
    </source>
</evidence>
<feature type="domain" description="DNA polymerase alpha/delta/epsilon subunit B" evidence="8">
    <location>
        <begin position="45"/>
        <end position="95"/>
    </location>
</feature>
<dbReference type="InterPro" id="IPR016266">
    <property type="entry name" value="POLE2"/>
</dbReference>